<dbReference type="Proteomes" id="UP000326179">
    <property type="component" value="Chromosome"/>
</dbReference>
<proteinExistence type="predicted"/>
<gene>
    <name evidence="2" type="ORF">GFH48_10000</name>
</gene>
<evidence type="ECO:0000313" key="3">
    <source>
        <dbReference type="Proteomes" id="UP000326179"/>
    </source>
</evidence>
<keyword evidence="3" id="KW-1185">Reference proteome</keyword>
<dbReference type="KEGG" id="sfy:GFH48_10000"/>
<dbReference type="EMBL" id="CP045643">
    <property type="protein sequence ID" value="QFZ78656.1"/>
    <property type="molecule type" value="Genomic_DNA"/>
</dbReference>
<organism evidence="2 3">
    <name type="scientific">Streptomyces fagopyri</name>
    <dbReference type="NCBI Taxonomy" id="2662397"/>
    <lineage>
        <taxon>Bacteria</taxon>
        <taxon>Bacillati</taxon>
        <taxon>Actinomycetota</taxon>
        <taxon>Actinomycetes</taxon>
        <taxon>Kitasatosporales</taxon>
        <taxon>Streptomycetaceae</taxon>
        <taxon>Streptomyces</taxon>
    </lineage>
</organism>
<accession>A0A5Q0LQB1</accession>
<feature type="region of interest" description="Disordered" evidence="1">
    <location>
        <begin position="1"/>
        <end position="31"/>
    </location>
</feature>
<feature type="compositionally biased region" description="Basic and acidic residues" evidence="1">
    <location>
        <begin position="12"/>
        <end position="29"/>
    </location>
</feature>
<sequence>MGWGCAPPRTPDGCEHGERPGGLPREARGGRGVVEVSVTTGISAGVSSGISAGIEAGWVSARAFFAVVAPARALGPSMADLGRGTLRPARKPPVVVP</sequence>
<protein>
    <submittedName>
        <fullName evidence="2">XRE family transcriptional regulator</fullName>
    </submittedName>
</protein>
<reference evidence="2 3" key="1">
    <citation type="submission" date="2019-10" db="EMBL/GenBank/DDBJ databases">
        <title>A novel species.</title>
        <authorList>
            <person name="Gao J."/>
        </authorList>
    </citation>
    <scope>NUCLEOTIDE SEQUENCE [LARGE SCALE GENOMIC DNA]</scope>
    <source>
        <strain evidence="2 3">QMT-28</strain>
    </source>
</reference>
<evidence type="ECO:0000256" key="1">
    <source>
        <dbReference type="SAM" id="MobiDB-lite"/>
    </source>
</evidence>
<dbReference type="AlphaFoldDB" id="A0A5Q0LQB1"/>
<evidence type="ECO:0000313" key="2">
    <source>
        <dbReference type="EMBL" id="QFZ78656.1"/>
    </source>
</evidence>
<feature type="region of interest" description="Disordered" evidence="1">
    <location>
        <begin position="78"/>
        <end position="97"/>
    </location>
</feature>
<name>A0A5Q0LQB1_9ACTN</name>